<gene>
    <name evidence="2" type="ORF">ZT1E4_G11220</name>
</gene>
<evidence type="ECO:0000313" key="3">
    <source>
        <dbReference type="Proteomes" id="UP000245764"/>
    </source>
</evidence>
<name>A0A2H1H7V8_ZYMTR</name>
<feature type="compositionally biased region" description="Basic residues" evidence="1">
    <location>
        <begin position="348"/>
        <end position="362"/>
    </location>
</feature>
<feature type="compositionally biased region" description="Acidic residues" evidence="1">
    <location>
        <begin position="268"/>
        <end position="281"/>
    </location>
</feature>
<reference evidence="3" key="1">
    <citation type="submission" date="2017-05" db="EMBL/GenBank/DDBJ databases">
        <authorList>
            <person name="Song R."/>
            <person name="Chenine A.L."/>
            <person name="Ruprecht R.M."/>
        </authorList>
    </citation>
    <scope>NUCLEOTIDE SEQUENCE [LARGE SCALE GENOMIC DNA]</scope>
</reference>
<dbReference type="AlphaFoldDB" id="A0A2H1H7V8"/>
<evidence type="ECO:0000313" key="2">
    <source>
        <dbReference type="EMBL" id="SMR61907.1"/>
    </source>
</evidence>
<sequence length="362" mass="39113">MAVGRGTIIKKSLALCLFAGIVAMTVALCITFVPKAMKMHCNECTTAKVLNKDAYKHGGASNHPTKMNKGTEGKDEYNYYSGTYEDGGWPKKQDWISFENMWNNNMDKMKSSCGAHHFGDNLSDVEIEHIQTAIQRVAKTSKVDNRFIFALIMQESKGCVRVHNTNNGVRNPGIMQSHNGHEYDPEHSEKSIEQMVVDGTQGTSSGEGLVQGLDKTGNAYAAARFYNSGQIAKDGDLSDGAGATACYASDVANRLTGWVDAKSKCPGEEDTGGGSGEDEQSGDQQDGQQDEQQNDEQDGQQNDQLDGQQQDQKGEQNHNPQSGTSGGGNQYGGGSGGSSNGGGGGGQKFRRRRRGDHFHRHF</sequence>
<feature type="compositionally biased region" description="Low complexity" evidence="1">
    <location>
        <begin position="299"/>
        <end position="311"/>
    </location>
</feature>
<feature type="compositionally biased region" description="Gly residues" evidence="1">
    <location>
        <begin position="324"/>
        <end position="347"/>
    </location>
</feature>
<feature type="compositionally biased region" description="Acidic residues" evidence="1">
    <location>
        <begin position="288"/>
        <end position="298"/>
    </location>
</feature>
<evidence type="ECO:0000256" key="1">
    <source>
        <dbReference type="SAM" id="MobiDB-lite"/>
    </source>
</evidence>
<feature type="region of interest" description="Disordered" evidence="1">
    <location>
        <begin position="262"/>
        <end position="362"/>
    </location>
</feature>
<dbReference type="EMBL" id="LT854265">
    <property type="protein sequence ID" value="SMR61907.1"/>
    <property type="molecule type" value="Genomic_DNA"/>
</dbReference>
<dbReference type="Gene3D" id="1.10.530.10">
    <property type="match status" value="1"/>
</dbReference>
<dbReference type="InterPro" id="IPR023346">
    <property type="entry name" value="Lysozyme-like_dom_sf"/>
</dbReference>
<proteinExistence type="predicted"/>
<accession>A0A2H1H7V8</accession>
<organism evidence="2 3">
    <name type="scientific">Zymoseptoria tritici ST99CH_1E4</name>
    <dbReference type="NCBI Taxonomy" id="1276532"/>
    <lineage>
        <taxon>Eukaryota</taxon>
        <taxon>Fungi</taxon>
        <taxon>Dikarya</taxon>
        <taxon>Ascomycota</taxon>
        <taxon>Pezizomycotina</taxon>
        <taxon>Dothideomycetes</taxon>
        <taxon>Dothideomycetidae</taxon>
        <taxon>Mycosphaerellales</taxon>
        <taxon>Mycosphaerellaceae</taxon>
        <taxon>Zymoseptoria</taxon>
    </lineage>
</organism>
<dbReference type="Proteomes" id="UP000245764">
    <property type="component" value="Chromosome 13"/>
</dbReference>
<dbReference type="SUPFAM" id="SSF53955">
    <property type="entry name" value="Lysozyme-like"/>
    <property type="match status" value="1"/>
</dbReference>
<protein>
    <recommendedName>
        <fullName evidence="4">Transglycosylase SLT domain-containing protein</fullName>
    </recommendedName>
</protein>
<evidence type="ECO:0008006" key="4">
    <source>
        <dbReference type="Google" id="ProtNLM"/>
    </source>
</evidence>